<sequence>MIFNSVGIRCIFDILKILGKGKSKYSVMFKETKASHTTLQS</sequence>
<organism evidence="1">
    <name type="scientific">marine sediment metagenome</name>
    <dbReference type="NCBI Taxonomy" id="412755"/>
    <lineage>
        <taxon>unclassified sequences</taxon>
        <taxon>metagenomes</taxon>
        <taxon>ecological metagenomes</taxon>
    </lineage>
</organism>
<name>X1RV97_9ZZZZ</name>
<gene>
    <name evidence="1" type="ORF">S12H4_19577</name>
</gene>
<protein>
    <submittedName>
        <fullName evidence="1">Uncharacterized protein</fullName>
    </submittedName>
</protein>
<evidence type="ECO:0000313" key="1">
    <source>
        <dbReference type="EMBL" id="GAI84687.1"/>
    </source>
</evidence>
<comment type="caution">
    <text evidence="1">The sequence shown here is derived from an EMBL/GenBank/DDBJ whole genome shotgun (WGS) entry which is preliminary data.</text>
</comment>
<reference evidence="1" key="1">
    <citation type="journal article" date="2014" name="Front. Microbiol.">
        <title>High frequency of phylogenetically diverse reductive dehalogenase-homologous genes in deep subseafloor sedimentary metagenomes.</title>
        <authorList>
            <person name="Kawai M."/>
            <person name="Futagami T."/>
            <person name="Toyoda A."/>
            <person name="Takaki Y."/>
            <person name="Nishi S."/>
            <person name="Hori S."/>
            <person name="Arai W."/>
            <person name="Tsubouchi T."/>
            <person name="Morono Y."/>
            <person name="Uchiyama I."/>
            <person name="Ito T."/>
            <person name="Fujiyama A."/>
            <person name="Inagaki F."/>
            <person name="Takami H."/>
        </authorList>
    </citation>
    <scope>NUCLEOTIDE SEQUENCE</scope>
    <source>
        <strain evidence="1">Expedition CK06-06</strain>
    </source>
</reference>
<dbReference type="EMBL" id="BARW01009804">
    <property type="protein sequence ID" value="GAI84687.1"/>
    <property type="molecule type" value="Genomic_DNA"/>
</dbReference>
<accession>X1RV97</accession>
<feature type="non-terminal residue" evidence="1">
    <location>
        <position position="41"/>
    </location>
</feature>
<proteinExistence type="predicted"/>
<dbReference type="AlphaFoldDB" id="X1RV97"/>